<dbReference type="Pfam" id="PF00091">
    <property type="entry name" value="Tubulin"/>
    <property type="match status" value="1"/>
</dbReference>
<keyword evidence="4" id="KW-1185">Reference proteome</keyword>
<gene>
    <name evidence="3" type="ORF">ACFQQG_10520</name>
</gene>
<protein>
    <submittedName>
        <fullName evidence="3">Cell division protein FtsZ</fullName>
    </submittedName>
</protein>
<dbReference type="EMBL" id="JBHSZI010000001">
    <property type="protein sequence ID" value="MFC7058534.1"/>
    <property type="molecule type" value="Genomic_DNA"/>
</dbReference>
<accession>A0ABD5W281</accession>
<dbReference type="InterPro" id="IPR003008">
    <property type="entry name" value="Tubulin_FtsZ_GTPase"/>
</dbReference>
<dbReference type="GeneID" id="76630534"/>
<reference evidence="3 4" key="1">
    <citation type="journal article" date="2019" name="Int. J. Syst. Evol. Microbiol.">
        <title>The Global Catalogue of Microorganisms (GCM) 10K type strain sequencing project: providing services to taxonomists for standard genome sequencing and annotation.</title>
        <authorList>
            <consortium name="The Broad Institute Genomics Platform"/>
            <consortium name="The Broad Institute Genome Sequencing Center for Infectious Disease"/>
            <person name="Wu L."/>
            <person name="Ma J."/>
        </authorList>
    </citation>
    <scope>NUCLEOTIDE SEQUENCE [LARGE SCALE GENOMIC DNA]</scope>
    <source>
        <strain evidence="3 4">JCM 30072</strain>
    </source>
</reference>
<comment type="caution">
    <text evidence="3">The sequence shown here is derived from an EMBL/GenBank/DDBJ whole genome shotgun (WGS) entry which is preliminary data.</text>
</comment>
<keyword evidence="3" id="KW-0131">Cell cycle</keyword>
<feature type="region of interest" description="Disordered" evidence="1">
    <location>
        <begin position="52"/>
        <end position="127"/>
    </location>
</feature>
<feature type="domain" description="Tubulin/FtsZ GTPase" evidence="2">
    <location>
        <begin position="134"/>
        <end position="342"/>
    </location>
</feature>
<dbReference type="AlphaFoldDB" id="A0ABD5W281"/>
<sequence>MPNRCKICTNEITEGQLRDHLINNHGGHAASVERAYPELYGELFVDGQLREDVQAPPPGQSDGDTTPPGDRQQAETAGGTDTPSGRVRGSAGSGPTSGQSRSPSRTQSTGRADDQSRGRASRGSIDRGTSKKWLMVGIGGAGNHILDAILMRRDTLIEQNRALADVWEGGIADYLNLNTNRSEVYETYYAQIDKEYSPESLVSNCMIGHNQHAYSGAGRDWKRGRDFMQHDFEDEQNAFVERWDVDRQSLGGAQAIMLIHSVTKGTGCGATPVLADNLREMLESSGPDGRGAGVKPILSSVVLPSRDEFGGSEMVRGVIGMARLSKAADGVLPFDNAQLERIRSDLAVDIDRQWLETYNPPKYEDINRLLVSFFEGFTMSSTPISYDASATKRISGDVFDVPDSIRPAVQKYPVDSELDYDPAVVMVPVLGRHDSPTDENDLDTLVRSTLLQGQFIDFEPDTAWGGTFMIYGPEEQMDDLSPLLMDNQLKRILGGEDFLDRGSTGPGESVDVYVDQLVVPQVDSVHLWGLVWNPQLPTLNDMYEHAEELVSNSNSRQAKALDDIWNYVEPVFGHLGRENMG</sequence>
<evidence type="ECO:0000256" key="1">
    <source>
        <dbReference type="SAM" id="MobiDB-lite"/>
    </source>
</evidence>
<evidence type="ECO:0000313" key="3">
    <source>
        <dbReference type="EMBL" id="MFC7058534.1"/>
    </source>
</evidence>
<evidence type="ECO:0000313" key="4">
    <source>
        <dbReference type="Proteomes" id="UP001596445"/>
    </source>
</evidence>
<proteinExistence type="predicted"/>
<evidence type="ECO:0000259" key="2">
    <source>
        <dbReference type="Pfam" id="PF00091"/>
    </source>
</evidence>
<organism evidence="3 4">
    <name type="scientific">Halovenus salina</name>
    <dbReference type="NCBI Taxonomy" id="1510225"/>
    <lineage>
        <taxon>Archaea</taxon>
        <taxon>Methanobacteriati</taxon>
        <taxon>Methanobacteriota</taxon>
        <taxon>Stenosarchaea group</taxon>
        <taxon>Halobacteria</taxon>
        <taxon>Halobacteriales</taxon>
        <taxon>Haloarculaceae</taxon>
        <taxon>Halovenus</taxon>
    </lineage>
</organism>
<dbReference type="Gene3D" id="3.40.50.1440">
    <property type="entry name" value="Tubulin/FtsZ, GTPase domain"/>
    <property type="match status" value="1"/>
</dbReference>
<dbReference type="SUPFAM" id="SSF52490">
    <property type="entry name" value="Tubulin nucleotide-binding domain-like"/>
    <property type="match status" value="1"/>
</dbReference>
<dbReference type="RefSeq" id="WP_267161238.1">
    <property type="nucleotide sequence ID" value="NZ_CP112972.1"/>
</dbReference>
<dbReference type="Proteomes" id="UP001596445">
    <property type="component" value="Unassembled WGS sequence"/>
</dbReference>
<dbReference type="GO" id="GO:0051301">
    <property type="term" value="P:cell division"/>
    <property type="evidence" value="ECO:0007669"/>
    <property type="project" value="UniProtKB-KW"/>
</dbReference>
<name>A0ABD5W281_9EURY</name>
<dbReference type="InterPro" id="IPR036525">
    <property type="entry name" value="Tubulin/FtsZ_GTPase_sf"/>
</dbReference>
<keyword evidence="3" id="KW-0132">Cell division</keyword>
<feature type="compositionally biased region" description="Polar residues" evidence="1">
    <location>
        <begin position="93"/>
        <end position="110"/>
    </location>
</feature>